<comment type="caution">
    <text evidence="4">The sequence shown here is derived from an EMBL/GenBank/DDBJ whole genome shotgun (WGS) entry which is preliminary data.</text>
</comment>
<dbReference type="GO" id="GO:0016616">
    <property type="term" value="F:oxidoreductase activity, acting on the CH-OH group of donors, NAD or NADP as acceptor"/>
    <property type="evidence" value="ECO:0007669"/>
    <property type="project" value="TreeGrafter"/>
</dbReference>
<dbReference type="PANTHER" id="PTHR24322">
    <property type="entry name" value="PKSB"/>
    <property type="match status" value="1"/>
</dbReference>
<evidence type="ECO:0000313" key="4">
    <source>
        <dbReference type="EMBL" id="CAJ1393623.1"/>
    </source>
</evidence>
<dbReference type="SUPFAM" id="SSF51735">
    <property type="entry name" value="NAD(P)-binding Rossmann-fold domains"/>
    <property type="match status" value="1"/>
</dbReference>
<evidence type="ECO:0000256" key="2">
    <source>
        <dbReference type="ARBA" id="ARBA00023002"/>
    </source>
</evidence>
<evidence type="ECO:0000256" key="1">
    <source>
        <dbReference type="ARBA" id="ARBA00006484"/>
    </source>
</evidence>
<reference evidence="4" key="1">
    <citation type="submission" date="2023-08" db="EMBL/GenBank/DDBJ databases">
        <authorList>
            <person name="Chen Y."/>
            <person name="Shah S."/>
            <person name="Dougan E. K."/>
            <person name="Thang M."/>
            <person name="Chan C."/>
        </authorList>
    </citation>
    <scope>NUCLEOTIDE SEQUENCE</scope>
</reference>
<dbReference type="PRINTS" id="PR00081">
    <property type="entry name" value="GDHRDH"/>
</dbReference>
<feature type="domain" description="Ketoreductase" evidence="3">
    <location>
        <begin position="39"/>
        <end position="235"/>
    </location>
</feature>
<dbReference type="InterPro" id="IPR020904">
    <property type="entry name" value="Sc_DH/Rdtase_CS"/>
</dbReference>
<keyword evidence="5" id="KW-1185">Reference proteome</keyword>
<comment type="similarity">
    <text evidence="1">Belongs to the short-chain dehydrogenases/reductases (SDR) family.</text>
</comment>
<protein>
    <recommendedName>
        <fullName evidence="3">Ketoreductase domain-containing protein</fullName>
    </recommendedName>
</protein>
<evidence type="ECO:0000259" key="3">
    <source>
        <dbReference type="SMART" id="SM00822"/>
    </source>
</evidence>
<dbReference type="Proteomes" id="UP001178507">
    <property type="component" value="Unassembled WGS sequence"/>
</dbReference>
<dbReference type="PROSITE" id="PS00061">
    <property type="entry name" value="ADH_SHORT"/>
    <property type="match status" value="1"/>
</dbReference>
<dbReference type="InterPro" id="IPR002347">
    <property type="entry name" value="SDR_fam"/>
</dbReference>
<proteinExistence type="inferred from homology"/>
<evidence type="ECO:0000313" key="5">
    <source>
        <dbReference type="Proteomes" id="UP001178507"/>
    </source>
</evidence>
<dbReference type="AlphaFoldDB" id="A0AA36N8V0"/>
<dbReference type="PANTHER" id="PTHR24322:SF736">
    <property type="entry name" value="RETINOL DEHYDROGENASE 10"/>
    <property type="match status" value="1"/>
</dbReference>
<keyword evidence="2" id="KW-0560">Oxidoreductase</keyword>
<gene>
    <name evidence="4" type="ORF">EVOR1521_LOCUS18452</name>
</gene>
<name>A0AA36N8V0_9DINO</name>
<dbReference type="SMART" id="SM00822">
    <property type="entry name" value="PKS_KR"/>
    <property type="match status" value="1"/>
</dbReference>
<dbReference type="InterPro" id="IPR036291">
    <property type="entry name" value="NAD(P)-bd_dom_sf"/>
</dbReference>
<dbReference type="EMBL" id="CAUJNA010002602">
    <property type="protein sequence ID" value="CAJ1393623.1"/>
    <property type="molecule type" value="Genomic_DNA"/>
</dbReference>
<sequence length="321" mass="34131">MTWPCPPLAAASAAAVAAAVSVLLVRRRAAFGRGRLRGRSVLVTGAGRGLGKELALACARKQCGKLLLVDLNSTEEAAQEARRCGNSDLEILTFQGDVASEEAVGAVCSKVPAGALTALLCAGQVTGKPLLPVPSTSPLSSSELRRTMDTNFFGGALFAQQLLPRMEQEGGQLIFISSLMGMLGSARLADYCASKWALLGFAESLRLELRARGSSEVGVMSVCPYVIDTGMFRGAFSSADRATLLRRVVAVVRRCVFPTLRAEEVAEALAKRLDEEQLVPTLVLPWHAGWVFTLLRLLPFSVQDLLLDLGGGCFGMESFQG</sequence>
<organism evidence="4 5">
    <name type="scientific">Effrenium voratum</name>
    <dbReference type="NCBI Taxonomy" id="2562239"/>
    <lineage>
        <taxon>Eukaryota</taxon>
        <taxon>Sar</taxon>
        <taxon>Alveolata</taxon>
        <taxon>Dinophyceae</taxon>
        <taxon>Suessiales</taxon>
        <taxon>Symbiodiniaceae</taxon>
        <taxon>Effrenium</taxon>
    </lineage>
</organism>
<dbReference type="Gene3D" id="3.40.50.720">
    <property type="entry name" value="NAD(P)-binding Rossmann-like Domain"/>
    <property type="match status" value="1"/>
</dbReference>
<dbReference type="Pfam" id="PF00106">
    <property type="entry name" value="adh_short"/>
    <property type="match status" value="1"/>
</dbReference>
<accession>A0AA36N8V0</accession>
<dbReference type="InterPro" id="IPR057326">
    <property type="entry name" value="KR_dom"/>
</dbReference>